<keyword evidence="3" id="KW-1185">Reference proteome</keyword>
<dbReference type="EMBL" id="SZUA01000003">
    <property type="protein sequence ID" value="TKR29346.1"/>
    <property type="molecule type" value="Genomic_DNA"/>
</dbReference>
<evidence type="ECO:0000259" key="1">
    <source>
        <dbReference type="SMART" id="SM00953"/>
    </source>
</evidence>
<dbReference type="OrthoDB" id="9795903at2"/>
<dbReference type="AlphaFoldDB" id="A0A4U5JKZ5"/>
<protein>
    <submittedName>
        <fullName evidence="2">RES domain-containing protein</fullName>
    </submittedName>
</protein>
<name>A0A4U5JKZ5_9GAMM</name>
<organism evidence="2 3">
    <name type="scientific">Luteimonas gilva</name>
    <dbReference type="NCBI Taxonomy" id="2572684"/>
    <lineage>
        <taxon>Bacteria</taxon>
        <taxon>Pseudomonadati</taxon>
        <taxon>Pseudomonadota</taxon>
        <taxon>Gammaproteobacteria</taxon>
        <taxon>Lysobacterales</taxon>
        <taxon>Lysobacteraceae</taxon>
        <taxon>Luteimonas</taxon>
    </lineage>
</organism>
<dbReference type="RefSeq" id="WP_137267749.1">
    <property type="nucleotide sequence ID" value="NZ_SZUA01000003.1"/>
</dbReference>
<comment type="caution">
    <text evidence="2">The sequence shown here is derived from an EMBL/GenBank/DDBJ whole genome shotgun (WGS) entry which is preliminary data.</text>
</comment>
<proteinExistence type="predicted"/>
<gene>
    <name evidence="2" type="ORF">FCE95_14415</name>
</gene>
<dbReference type="Pfam" id="PF08808">
    <property type="entry name" value="RES"/>
    <property type="match status" value="1"/>
</dbReference>
<dbReference type="SMART" id="SM00953">
    <property type="entry name" value="RES"/>
    <property type="match status" value="1"/>
</dbReference>
<reference evidence="2 3" key="1">
    <citation type="submission" date="2019-04" db="EMBL/GenBank/DDBJ databases">
        <title>Reference strain of H23.</title>
        <authorList>
            <person name="Luo X."/>
        </authorList>
    </citation>
    <scope>NUCLEOTIDE SEQUENCE [LARGE SCALE GENOMIC DNA]</scope>
    <source>
        <strain evidence="2 3">H23</strain>
    </source>
</reference>
<dbReference type="Proteomes" id="UP000308707">
    <property type="component" value="Unassembled WGS sequence"/>
</dbReference>
<evidence type="ECO:0000313" key="2">
    <source>
        <dbReference type="EMBL" id="TKR29346.1"/>
    </source>
</evidence>
<evidence type="ECO:0000313" key="3">
    <source>
        <dbReference type="Proteomes" id="UP000308707"/>
    </source>
</evidence>
<sequence length="233" mass="25919">MALYDALTDFDGSVYRNIVSLRSTEHLFDDLVPDAAGQNAAIAAEMRMKPGTPGVIDRGFEYSQAIAYPFASDKTVASRYGDGSLRVWYGALEEDTSVAETCWHALQQVKGIEGVDRPVTRYRAMYRIRARGLFLELRGKEREHPELLDEDYAATQGIAKHAAGQGLQGLLYPAARWTDGSCLAAFKPEPLSDPQLIYYLTYRIDPVADAVAIERKPGVVERVLGASELRRFR</sequence>
<accession>A0A4U5JKZ5</accession>
<feature type="domain" description="RES" evidence="1">
    <location>
        <begin position="67"/>
        <end position="197"/>
    </location>
</feature>
<dbReference type="InterPro" id="IPR014914">
    <property type="entry name" value="RES_dom"/>
</dbReference>